<evidence type="ECO:0000256" key="3">
    <source>
        <dbReference type="ARBA" id="ARBA00022605"/>
    </source>
</evidence>
<evidence type="ECO:0000256" key="8">
    <source>
        <dbReference type="ARBA" id="ARBA00048141"/>
    </source>
</evidence>
<feature type="binding site" evidence="9">
    <location>
        <position position="213"/>
    </location>
    <ligand>
        <name>substrate</name>
    </ligand>
</feature>
<dbReference type="RefSeq" id="WP_136426432.1">
    <property type="nucleotide sequence ID" value="NZ_SSSM01000002.1"/>
</dbReference>
<name>A0A4V3WTJ6_9MICO</name>
<keyword evidence="7 9" id="KW-0067">ATP-binding</keyword>
<keyword evidence="9" id="KW-0963">Cytoplasm</keyword>
<feature type="domain" description="Aspartate/glutamate/uridylate kinase" evidence="10">
    <location>
        <begin position="51"/>
        <end position="293"/>
    </location>
</feature>
<dbReference type="PIRSF" id="PIRSF000728">
    <property type="entry name" value="NAGK"/>
    <property type="match status" value="1"/>
</dbReference>
<dbReference type="InterPro" id="IPR001048">
    <property type="entry name" value="Asp/Glu/Uridylate_kinase"/>
</dbReference>
<dbReference type="EC" id="2.7.2.8" evidence="9"/>
<keyword evidence="4 9" id="KW-0808">Transferase</keyword>
<dbReference type="NCBIfam" id="TIGR00761">
    <property type="entry name" value="argB"/>
    <property type="match status" value="1"/>
</dbReference>
<evidence type="ECO:0000256" key="1">
    <source>
        <dbReference type="ARBA" id="ARBA00004828"/>
    </source>
</evidence>
<comment type="similarity">
    <text evidence="9">Belongs to the acetylglutamate kinase family. ArgB subfamily.</text>
</comment>
<organism evidence="11 12">
    <name type="scientific">Naasia lichenicola</name>
    <dbReference type="NCBI Taxonomy" id="2565933"/>
    <lineage>
        <taxon>Bacteria</taxon>
        <taxon>Bacillati</taxon>
        <taxon>Actinomycetota</taxon>
        <taxon>Actinomycetes</taxon>
        <taxon>Micrococcales</taxon>
        <taxon>Microbacteriaceae</taxon>
        <taxon>Naasia</taxon>
    </lineage>
</organism>
<dbReference type="Pfam" id="PF00696">
    <property type="entry name" value="AA_kinase"/>
    <property type="match status" value="1"/>
</dbReference>
<dbReference type="InterPro" id="IPR041727">
    <property type="entry name" value="NAGK-C"/>
</dbReference>
<evidence type="ECO:0000256" key="4">
    <source>
        <dbReference type="ARBA" id="ARBA00022679"/>
    </source>
</evidence>
<keyword evidence="2 9" id="KW-0055">Arginine biosynthesis</keyword>
<dbReference type="PANTHER" id="PTHR23342:SF0">
    <property type="entry name" value="N-ACETYLGLUTAMATE SYNTHASE, MITOCHONDRIAL"/>
    <property type="match status" value="1"/>
</dbReference>
<feature type="binding site" evidence="9">
    <location>
        <position position="112"/>
    </location>
    <ligand>
        <name>substrate</name>
    </ligand>
</feature>
<evidence type="ECO:0000259" key="10">
    <source>
        <dbReference type="Pfam" id="PF00696"/>
    </source>
</evidence>
<feature type="site" description="Transition state stabilizer" evidence="9">
    <location>
        <position position="55"/>
    </location>
</feature>
<feature type="site" description="Transition state stabilizer" evidence="9">
    <location>
        <position position="274"/>
    </location>
</feature>
<comment type="catalytic activity">
    <reaction evidence="8 9">
        <text>N-acetyl-L-glutamate + ATP = N-acetyl-L-glutamyl 5-phosphate + ADP</text>
        <dbReference type="Rhea" id="RHEA:14629"/>
        <dbReference type="ChEBI" id="CHEBI:30616"/>
        <dbReference type="ChEBI" id="CHEBI:44337"/>
        <dbReference type="ChEBI" id="CHEBI:57936"/>
        <dbReference type="ChEBI" id="CHEBI:456216"/>
        <dbReference type="EC" id="2.7.2.8"/>
    </reaction>
</comment>
<keyword evidence="3 9" id="KW-0028">Amino-acid biosynthesis</keyword>
<dbReference type="GO" id="GO:0003991">
    <property type="term" value="F:acetylglutamate kinase activity"/>
    <property type="evidence" value="ECO:0007669"/>
    <property type="project" value="UniProtKB-UniRule"/>
</dbReference>
<dbReference type="UniPathway" id="UPA00068">
    <property type="reaction ID" value="UER00107"/>
</dbReference>
<dbReference type="InterPro" id="IPR004662">
    <property type="entry name" value="AcgluKinase_fam"/>
</dbReference>
<evidence type="ECO:0000256" key="9">
    <source>
        <dbReference type="HAMAP-Rule" id="MF_00082"/>
    </source>
</evidence>
<dbReference type="SUPFAM" id="SSF53633">
    <property type="entry name" value="Carbamate kinase-like"/>
    <property type="match status" value="1"/>
</dbReference>
<dbReference type="AlphaFoldDB" id="A0A4V3WTJ6"/>
<keyword evidence="12" id="KW-1185">Reference proteome</keyword>
<evidence type="ECO:0000313" key="11">
    <source>
        <dbReference type="EMBL" id="THG32267.1"/>
    </source>
</evidence>
<dbReference type="FunFam" id="3.40.1160.10:FF:000004">
    <property type="entry name" value="Acetylglutamate kinase"/>
    <property type="match status" value="1"/>
</dbReference>
<accession>A0A4V3WTJ6</accession>
<sequence length="316" mass="33063">MADTSSQIATPRAAQPSVELTIQTTTQAEASVKAATLIESLPWLKRFAGQIIVVKFGGNAMDDPESVRAFAEDMVYLRYAGIRPVVVHGGGPQISSMLERLSIPSEFRGGYRVTTPEVMEVVRMVLSGQVSRDIVGLINEHGPLGAAISGEDAGLFFARRRGAIVDGEAVDLGLVGDVVLVNPETVLEHLEAGRIPVVSTIAPDIDEPGQSLNVNADSAAASLAVALGAAKLVVLTNVAGLYSDWPNTDSLVSQISSDELARLMPTLDSGMIPKMAACLEAVAGGVEKAAVIDGRVPHSILLEIFTGSGIGTEVVR</sequence>
<dbReference type="EMBL" id="SSSM01000002">
    <property type="protein sequence ID" value="THG32267.1"/>
    <property type="molecule type" value="Genomic_DNA"/>
</dbReference>
<dbReference type="InterPro" id="IPR001057">
    <property type="entry name" value="Glu/AcGlu_kinase"/>
</dbReference>
<feature type="binding site" evidence="9">
    <location>
        <begin position="90"/>
        <end position="91"/>
    </location>
    <ligand>
        <name>substrate</name>
    </ligand>
</feature>
<evidence type="ECO:0000256" key="5">
    <source>
        <dbReference type="ARBA" id="ARBA00022741"/>
    </source>
</evidence>
<dbReference type="Proteomes" id="UP000309133">
    <property type="component" value="Unassembled WGS sequence"/>
</dbReference>
<evidence type="ECO:0000256" key="2">
    <source>
        <dbReference type="ARBA" id="ARBA00022571"/>
    </source>
</evidence>
<dbReference type="GO" id="GO:0005524">
    <property type="term" value="F:ATP binding"/>
    <property type="evidence" value="ECO:0007669"/>
    <property type="project" value="UniProtKB-UniRule"/>
</dbReference>
<dbReference type="InterPro" id="IPR036393">
    <property type="entry name" value="AceGlu_kinase-like_sf"/>
</dbReference>
<dbReference type="OrthoDB" id="9803155at2"/>
<dbReference type="GO" id="GO:0042450">
    <property type="term" value="P:L-arginine biosynthetic process via ornithine"/>
    <property type="evidence" value="ECO:0007669"/>
    <property type="project" value="UniProtKB-UniRule"/>
</dbReference>
<evidence type="ECO:0000256" key="7">
    <source>
        <dbReference type="ARBA" id="ARBA00022840"/>
    </source>
</evidence>
<evidence type="ECO:0000313" key="12">
    <source>
        <dbReference type="Proteomes" id="UP000309133"/>
    </source>
</evidence>
<dbReference type="HAMAP" id="MF_00082">
    <property type="entry name" value="ArgB"/>
    <property type="match status" value="1"/>
</dbReference>
<keyword evidence="5 9" id="KW-0547">Nucleotide-binding</keyword>
<evidence type="ECO:0000256" key="6">
    <source>
        <dbReference type="ARBA" id="ARBA00022777"/>
    </source>
</evidence>
<proteinExistence type="inferred from homology"/>
<dbReference type="GO" id="GO:0005737">
    <property type="term" value="C:cytoplasm"/>
    <property type="evidence" value="ECO:0007669"/>
    <property type="project" value="UniProtKB-SubCell"/>
</dbReference>
<dbReference type="InterPro" id="IPR037528">
    <property type="entry name" value="ArgB"/>
</dbReference>
<dbReference type="PRINTS" id="PR00474">
    <property type="entry name" value="GLU5KINASE"/>
</dbReference>
<dbReference type="PANTHER" id="PTHR23342">
    <property type="entry name" value="N-ACETYLGLUTAMATE SYNTHASE"/>
    <property type="match status" value="1"/>
</dbReference>
<keyword evidence="6 9" id="KW-0418">Kinase</keyword>
<comment type="subcellular location">
    <subcellularLocation>
        <location evidence="9">Cytoplasm</location>
    </subcellularLocation>
</comment>
<gene>
    <name evidence="9 11" type="primary">argB</name>
    <name evidence="11" type="ORF">E6C64_04360</name>
</gene>
<comment type="function">
    <text evidence="9">Catalyzes the ATP-dependent phosphorylation of N-acetyl-L-glutamate.</text>
</comment>
<comment type="caution">
    <text evidence="11">The sequence shown here is derived from an EMBL/GenBank/DDBJ whole genome shotgun (WGS) entry which is preliminary data.</text>
</comment>
<dbReference type="Gene3D" id="3.40.1160.10">
    <property type="entry name" value="Acetylglutamate kinase-like"/>
    <property type="match status" value="1"/>
</dbReference>
<reference evidence="11 12" key="1">
    <citation type="submission" date="2019-04" db="EMBL/GenBank/DDBJ databases">
        <authorList>
            <person name="Jiang L."/>
        </authorList>
    </citation>
    <scope>NUCLEOTIDE SEQUENCE [LARGE SCALE GENOMIC DNA]</scope>
    <source>
        <strain evidence="11 12">YIM 131853</strain>
    </source>
</reference>
<comment type="pathway">
    <text evidence="1 9">Amino-acid biosynthesis; L-arginine biosynthesis; N(2)-acetyl-L-ornithine from L-glutamate: step 2/4.</text>
</comment>
<dbReference type="CDD" id="cd04250">
    <property type="entry name" value="AAK_NAGK-C"/>
    <property type="match status" value="1"/>
</dbReference>
<protein>
    <recommendedName>
        <fullName evidence="9">Acetylglutamate kinase</fullName>
        <ecNumber evidence="9">2.7.2.8</ecNumber>
    </recommendedName>
    <alternativeName>
        <fullName evidence="9">N-acetyl-L-glutamate 5-phosphotransferase</fullName>
    </alternativeName>
    <alternativeName>
        <fullName evidence="9">NAG kinase</fullName>
        <shortName evidence="9">NAGK</shortName>
    </alternativeName>
</protein>